<dbReference type="InterPro" id="IPR052170">
    <property type="entry name" value="M29_Exopeptidase"/>
</dbReference>
<comment type="caution">
    <text evidence="10">The sequence shown here is derived from an EMBL/GenBank/DDBJ whole genome shotgun (WGS) entry which is preliminary data.</text>
</comment>
<evidence type="ECO:0000256" key="1">
    <source>
        <dbReference type="ARBA" id="ARBA00001941"/>
    </source>
</evidence>
<evidence type="ECO:0000256" key="6">
    <source>
        <dbReference type="ARBA" id="ARBA00022670"/>
    </source>
</evidence>
<dbReference type="PANTHER" id="PTHR34448">
    <property type="entry name" value="AMINOPEPTIDASE"/>
    <property type="match status" value="1"/>
</dbReference>
<dbReference type="Gene3D" id="3.40.1830.10">
    <property type="entry name" value="Thermophilic metalloprotease (M29)"/>
    <property type="match status" value="1"/>
</dbReference>
<keyword evidence="5 10" id="KW-0031">Aminopeptidase</keyword>
<keyword evidence="11" id="KW-1185">Reference proteome</keyword>
<evidence type="ECO:0000256" key="5">
    <source>
        <dbReference type="ARBA" id="ARBA00022438"/>
    </source>
</evidence>
<dbReference type="PRINTS" id="PR00919">
    <property type="entry name" value="THERMOPTASE"/>
</dbReference>
<organism evidence="10 11">
    <name type="scientific">Paenibacillus enshidis</name>
    <dbReference type="NCBI Taxonomy" id="1458439"/>
    <lineage>
        <taxon>Bacteria</taxon>
        <taxon>Bacillati</taxon>
        <taxon>Bacillota</taxon>
        <taxon>Bacilli</taxon>
        <taxon>Bacillales</taxon>
        <taxon>Paenibacillaceae</taxon>
        <taxon>Paenibacillus</taxon>
    </lineage>
</organism>
<sequence length="412" mass="46580">MDFDHSLEKYAELAVQVAVNQQPGQELWIQAPIHTPELVRLISRKAYEKGASQVHIEWVDEASTKLMYELAPEEGLSDFPRWKAQAYEEIAEKNGAFLFIQSSDPELLRSVDPRRIALRSKAAGEALKKWEDYEVSYKMTWSIIAVPSLAWARKVYPELEPEDAVNTLWQAIFRAVRIDRPDPVQAWHHHNESLRKQRERLTAKQYSRLHYRAPGTELTVELPGSHIWRGGAADNEQGHAFNPNVPTEEVFVTPHKAGTNGVVRSTKPLSYRGSLINNFTLRFEQGQVVDFEAEEGHEALKSMLDMDEGARYLGEIALVPHSSPISSEDLIFYNTLYDENASCHLALGRGFASSLEYGRLLSNEQLEAAGINQSLIHVDFMIGSASMDIDGETQDGRIEPIFRNGGWALHED</sequence>
<evidence type="ECO:0000256" key="7">
    <source>
        <dbReference type="ARBA" id="ARBA00022723"/>
    </source>
</evidence>
<comment type="similarity">
    <text evidence="4">Belongs to the peptidase M29 family.</text>
</comment>
<keyword evidence="6" id="KW-0645">Protease</keyword>
<evidence type="ECO:0000256" key="9">
    <source>
        <dbReference type="ARBA" id="ARBA00023049"/>
    </source>
</evidence>
<evidence type="ECO:0000313" key="11">
    <source>
        <dbReference type="Proteomes" id="UP001580346"/>
    </source>
</evidence>
<protein>
    <submittedName>
        <fullName evidence="10">Aminopeptidase</fullName>
    </submittedName>
</protein>
<reference evidence="10 11" key="1">
    <citation type="submission" date="2024-09" db="EMBL/GenBank/DDBJ databases">
        <title>Paenibacillus zeirhizospherea sp. nov., isolated from surface of the maize (Zea mays) roots in a horticulture field, Hungary.</title>
        <authorList>
            <person name="Marton D."/>
            <person name="Farkas M."/>
            <person name="Bedics A."/>
            <person name="Toth E."/>
            <person name="Tancsics A."/>
            <person name="Boka K."/>
            <person name="Maroti G."/>
            <person name="Kriszt B."/>
            <person name="Cserhati M."/>
        </authorList>
    </citation>
    <scope>NUCLEOTIDE SEQUENCE [LARGE SCALE GENOMIC DNA]</scope>
    <source>
        <strain evidence="10 11">KCTC 33519</strain>
    </source>
</reference>
<dbReference type="Proteomes" id="UP001580346">
    <property type="component" value="Unassembled WGS sequence"/>
</dbReference>
<gene>
    <name evidence="10" type="ORF">ACE41H_21900</name>
</gene>
<dbReference type="SUPFAM" id="SSF144052">
    <property type="entry name" value="Thermophilic metalloprotease-like"/>
    <property type="match status" value="1"/>
</dbReference>
<keyword evidence="8" id="KW-0378">Hydrolase</keyword>
<evidence type="ECO:0000256" key="2">
    <source>
        <dbReference type="ARBA" id="ARBA00001946"/>
    </source>
</evidence>
<comment type="cofactor">
    <cofactor evidence="2">
        <name>Mg(2+)</name>
        <dbReference type="ChEBI" id="CHEBI:18420"/>
    </cofactor>
</comment>
<dbReference type="EMBL" id="JBHHMI010000031">
    <property type="protein sequence ID" value="MFB5269415.1"/>
    <property type="molecule type" value="Genomic_DNA"/>
</dbReference>
<dbReference type="PANTHER" id="PTHR34448:SF3">
    <property type="entry name" value="AMINOPEPTIDASE AMPS"/>
    <property type="match status" value="1"/>
</dbReference>
<dbReference type="InterPro" id="IPR000787">
    <property type="entry name" value="Peptidase_M29"/>
</dbReference>
<keyword evidence="9" id="KW-0482">Metalloprotease</keyword>
<evidence type="ECO:0000256" key="4">
    <source>
        <dbReference type="ARBA" id="ARBA00008236"/>
    </source>
</evidence>
<evidence type="ECO:0000313" key="10">
    <source>
        <dbReference type="EMBL" id="MFB5269415.1"/>
    </source>
</evidence>
<dbReference type="RefSeq" id="WP_375357687.1">
    <property type="nucleotide sequence ID" value="NZ_JBHHMI010000031.1"/>
</dbReference>
<evidence type="ECO:0000256" key="8">
    <source>
        <dbReference type="ARBA" id="ARBA00022801"/>
    </source>
</evidence>
<proteinExistence type="inferred from homology"/>
<dbReference type="GO" id="GO:0004177">
    <property type="term" value="F:aminopeptidase activity"/>
    <property type="evidence" value="ECO:0007669"/>
    <property type="project" value="UniProtKB-KW"/>
</dbReference>
<evidence type="ECO:0000256" key="3">
    <source>
        <dbReference type="ARBA" id="ARBA00001947"/>
    </source>
</evidence>
<dbReference type="Pfam" id="PF02073">
    <property type="entry name" value="Peptidase_M29"/>
    <property type="match status" value="1"/>
</dbReference>
<comment type="cofactor">
    <cofactor evidence="3">
        <name>Zn(2+)</name>
        <dbReference type="ChEBI" id="CHEBI:29105"/>
    </cofactor>
</comment>
<keyword evidence="7" id="KW-0479">Metal-binding</keyword>
<accession>A0ABV5AYW4</accession>
<dbReference type="InterPro" id="IPR035097">
    <property type="entry name" value="M29_N-terminal"/>
</dbReference>
<name>A0ABV5AYW4_9BACL</name>
<comment type="cofactor">
    <cofactor evidence="1">
        <name>Co(2+)</name>
        <dbReference type="ChEBI" id="CHEBI:48828"/>
    </cofactor>
</comment>